<dbReference type="Gene3D" id="3.30.565.10">
    <property type="entry name" value="Histidine kinase-like ATPase, C-terminal domain"/>
    <property type="match status" value="1"/>
</dbReference>
<name>A0A7Y4IEM6_MYXXA</name>
<feature type="domain" description="Response regulatory" evidence="6">
    <location>
        <begin position="405"/>
        <end position="521"/>
    </location>
</feature>
<comment type="catalytic activity">
    <reaction evidence="1">
        <text>ATP + protein L-histidine = ADP + protein N-phospho-L-histidine.</text>
        <dbReference type="EC" id="2.7.13.3"/>
    </reaction>
</comment>
<dbReference type="EC" id="2.7.13.3" evidence="2"/>
<dbReference type="CDD" id="cd00156">
    <property type="entry name" value="REC"/>
    <property type="match status" value="1"/>
</dbReference>
<organism evidence="7 8">
    <name type="scientific">Myxococcus xanthus</name>
    <dbReference type="NCBI Taxonomy" id="34"/>
    <lineage>
        <taxon>Bacteria</taxon>
        <taxon>Pseudomonadati</taxon>
        <taxon>Myxococcota</taxon>
        <taxon>Myxococcia</taxon>
        <taxon>Myxococcales</taxon>
        <taxon>Cystobacterineae</taxon>
        <taxon>Myxococcaceae</taxon>
        <taxon>Myxococcus</taxon>
    </lineage>
</organism>
<protein>
    <recommendedName>
        <fullName evidence="2">histidine kinase</fullName>
        <ecNumber evidence="2">2.7.13.3</ecNumber>
    </recommendedName>
</protein>
<dbReference type="PROSITE" id="PS50109">
    <property type="entry name" value="HIS_KIN"/>
    <property type="match status" value="1"/>
</dbReference>
<dbReference type="EMBL" id="JABFNT010000011">
    <property type="protein sequence ID" value="NOJ77679.1"/>
    <property type="molecule type" value="Genomic_DNA"/>
</dbReference>
<dbReference type="SUPFAM" id="SSF55874">
    <property type="entry name" value="ATPase domain of HSP90 chaperone/DNA topoisomerase II/histidine kinase"/>
    <property type="match status" value="1"/>
</dbReference>
<dbReference type="InterPro" id="IPR003594">
    <property type="entry name" value="HATPase_dom"/>
</dbReference>
<evidence type="ECO:0000259" key="5">
    <source>
        <dbReference type="PROSITE" id="PS50109"/>
    </source>
</evidence>
<dbReference type="RefSeq" id="WP_171440154.1">
    <property type="nucleotide sequence ID" value="NZ_JABFNS010000124.1"/>
</dbReference>
<dbReference type="InterPro" id="IPR003661">
    <property type="entry name" value="HisK_dim/P_dom"/>
</dbReference>
<dbReference type="AlphaFoldDB" id="A0A7Y4IEM6"/>
<dbReference type="SMART" id="SM00387">
    <property type="entry name" value="HATPase_c"/>
    <property type="match status" value="1"/>
</dbReference>
<dbReference type="Pfam" id="PF02518">
    <property type="entry name" value="HATPase_c"/>
    <property type="match status" value="1"/>
</dbReference>
<dbReference type="InterPro" id="IPR036097">
    <property type="entry name" value="HisK_dim/P_sf"/>
</dbReference>
<dbReference type="InterPro" id="IPR005467">
    <property type="entry name" value="His_kinase_dom"/>
</dbReference>
<feature type="modified residue" description="4-aspartylphosphate" evidence="4">
    <location>
        <position position="454"/>
    </location>
</feature>
<reference evidence="7 8" key="1">
    <citation type="submission" date="2020-05" db="EMBL/GenBank/DDBJ databases">
        <authorList>
            <person name="Whitworth D."/>
        </authorList>
    </citation>
    <scope>NUCLEOTIDE SEQUENCE [LARGE SCALE GENOMIC DNA]</scope>
    <source>
        <strain evidence="7 8">AM005</strain>
    </source>
</reference>
<dbReference type="GO" id="GO:0000155">
    <property type="term" value="F:phosphorelay sensor kinase activity"/>
    <property type="evidence" value="ECO:0007669"/>
    <property type="project" value="InterPro"/>
</dbReference>
<evidence type="ECO:0000256" key="1">
    <source>
        <dbReference type="ARBA" id="ARBA00000085"/>
    </source>
</evidence>
<dbReference type="SMART" id="SM00448">
    <property type="entry name" value="REC"/>
    <property type="match status" value="1"/>
</dbReference>
<dbReference type="InterPro" id="IPR004358">
    <property type="entry name" value="Sig_transdc_His_kin-like_C"/>
</dbReference>
<accession>A0A7Y4IEM6</accession>
<dbReference type="SMART" id="SM00388">
    <property type="entry name" value="HisKA"/>
    <property type="match status" value="1"/>
</dbReference>
<evidence type="ECO:0000256" key="2">
    <source>
        <dbReference type="ARBA" id="ARBA00012438"/>
    </source>
</evidence>
<dbReference type="CDD" id="cd00082">
    <property type="entry name" value="HisKA"/>
    <property type="match status" value="1"/>
</dbReference>
<dbReference type="SUPFAM" id="SSF47384">
    <property type="entry name" value="Homodimeric domain of signal transducing histidine kinase"/>
    <property type="match status" value="1"/>
</dbReference>
<comment type="caution">
    <text evidence="7">The sequence shown here is derived from an EMBL/GenBank/DDBJ whole genome shotgun (WGS) entry which is preliminary data.</text>
</comment>
<dbReference type="Pfam" id="PF00072">
    <property type="entry name" value="Response_reg"/>
    <property type="match status" value="1"/>
</dbReference>
<dbReference type="InterPro" id="IPR001789">
    <property type="entry name" value="Sig_transdc_resp-reg_receiver"/>
</dbReference>
<evidence type="ECO:0000313" key="7">
    <source>
        <dbReference type="EMBL" id="NOJ77679.1"/>
    </source>
</evidence>
<proteinExistence type="predicted"/>
<sequence>MFVTLVALPPEVSEEVERGILESDAGRNCQILRVPLAGILPGAISEGLIVLWDDGGPLSDLSASCQRLNALRRVPRTHLVVLTGRAPVEADALAAAGADECLTAPGTHWGVRLASLRRRLSALSNGDAMPTPSLLEASDRARLESQWVLADRMASIGTLAAGVAHEINNPLSYVSSNLSYLRELLAQPELSHEQLMELREVVAEAQEGAGRVSAIVRDLRTFSRADEELHGPVDMVHVVDGALRLLRNQIGLVARLTCTLEPVLPVHGNEGRLTQIVVNLLLNALQALPDRAPEENRVRVSLRASSSSRHVELEVSDNGHGMAPDVQRRIFDPFFSTRPVGEGTGLGLSISLTLVQAMGGRIEVSSAPGWGSTFRIVLPTQAAGWTDGVEQTKVVEPTPARIRRRLLLIDDEPSVGNSVSRLVRDVYEIHVVQDAREALRLLSMGERFDAILCDVMMPGMSGLDFVVELERLAPDLALRTGLMTGGAFTAQAREFVGRRTRGLLEKPFERERLCTFVEHLFQ</sequence>
<gene>
    <name evidence="7" type="ORF">HNV28_04875</name>
</gene>
<dbReference type="PRINTS" id="PR00344">
    <property type="entry name" value="BCTRLSENSOR"/>
</dbReference>
<feature type="domain" description="Histidine kinase" evidence="5">
    <location>
        <begin position="162"/>
        <end position="382"/>
    </location>
</feature>
<dbReference type="SUPFAM" id="SSF52172">
    <property type="entry name" value="CheY-like"/>
    <property type="match status" value="1"/>
</dbReference>
<dbReference type="Proteomes" id="UP000533080">
    <property type="component" value="Unassembled WGS sequence"/>
</dbReference>
<evidence type="ECO:0000259" key="6">
    <source>
        <dbReference type="PROSITE" id="PS50110"/>
    </source>
</evidence>
<evidence type="ECO:0000256" key="4">
    <source>
        <dbReference type="PROSITE-ProRule" id="PRU00169"/>
    </source>
</evidence>
<evidence type="ECO:0000313" key="8">
    <source>
        <dbReference type="Proteomes" id="UP000533080"/>
    </source>
</evidence>
<evidence type="ECO:0000256" key="3">
    <source>
        <dbReference type="ARBA" id="ARBA00022553"/>
    </source>
</evidence>
<dbReference type="PROSITE" id="PS50110">
    <property type="entry name" value="RESPONSE_REGULATORY"/>
    <property type="match status" value="1"/>
</dbReference>
<dbReference type="Gene3D" id="1.10.287.130">
    <property type="match status" value="1"/>
</dbReference>
<dbReference type="Pfam" id="PF00512">
    <property type="entry name" value="HisKA"/>
    <property type="match status" value="1"/>
</dbReference>
<keyword evidence="3 4" id="KW-0597">Phosphoprotein</keyword>
<dbReference type="Gene3D" id="3.40.50.2300">
    <property type="match status" value="1"/>
</dbReference>
<dbReference type="PANTHER" id="PTHR43065:SF42">
    <property type="entry name" value="TWO-COMPONENT SENSOR PPRA"/>
    <property type="match status" value="1"/>
</dbReference>
<dbReference type="PANTHER" id="PTHR43065">
    <property type="entry name" value="SENSOR HISTIDINE KINASE"/>
    <property type="match status" value="1"/>
</dbReference>
<dbReference type="InterPro" id="IPR011006">
    <property type="entry name" value="CheY-like_superfamily"/>
</dbReference>
<dbReference type="InterPro" id="IPR036890">
    <property type="entry name" value="HATPase_C_sf"/>
</dbReference>